<keyword evidence="2" id="KW-1185">Reference proteome</keyword>
<gene>
    <name evidence="1" type="ORF">GGR12_001687</name>
</gene>
<accession>A0A7W6JCW3</accession>
<proteinExistence type="predicted"/>
<reference evidence="1 2" key="1">
    <citation type="submission" date="2020-08" db="EMBL/GenBank/DDBJ databases">
        <title>Genomic Encyclopedia of Type Strains, Phase IV (KMG-IV): sequencing the most valuable type-strain genomes for metagenomic binning, comparative biology and taxonomic classification.</title>
        <authorList>
            <person name="Goeker M."/>
        </authorList>
    </citation>
    <scope>NUCLEOTIDE SEQUENCE [LARGE SCALE GENOMIC DNA]</scope>
    <source>
        <strain evidence="1 2">DSM 23960</strain>
    </source>
</reference>
<protein>
    <submittedName>
        <fullName evidence="1">Uncharacterized protein</fullName>
    </submittedName>
</protein>
<name>A0A7W6JCW3_9CAUL</name>
<dbReference type="Proteomes" id="UP000529946">
    <property type="component" value="Unassembled WGS sequence"/>
</dbReference>
<evidence type="ECO:0000313" key="1">
    <source>
        <dbReference type="EMBL" id="MBB4082821.1"/>
    </source>
</evidence>
<dbReference type="AlphaFoldDB" id="A0A7W6JCW3"/>
<dbReference type="RefSeq" id="WP_183203980.1">
    <property type="nucleotide sequence ID" value="NZ_BAAAER010000001.1"/>
</dbReference>
<evidence type="ECO:0000313" key="2">
    <source>
        <dbReference type="Proteomes" id="UP000529946"/>
    </source>
</evidence>
<organism evidence="1 2">
    <name type="scientific">Brevundimonas lenta</name>
    <dbReference type="NCBI Taxonomy" id="424796"/>
    <lineage>
        <taxon>Bacteria</taxon>
        <taxon>Pseudomonadati</taxon>
        <taxon>Pseudomonadota</taxon>
        <taxon>Alphaproteobacteria</taxon>
        <taxon>Caulobacterales</taxon>
        <taxon>Caulobacteraceae</taxon>
        <taxon>Brevundimonas</taxon>
    </lineage>
</organism>
<comment type="caution">
    <text evidence="1">The sequence shown here is derived from an EMBL/GenBank/DDBJ whole genome shotgun (WGS) entry which is preliminary data.</text>
</comment>
<sequence length="51" mass="5881">MLKSLRCLMKGHLFIDSRSTPGTQVCVRCRLRKPFESLQAEDDKTRDADRA</sequence>
<dbReference type="EMBL" id="JACIDM010000002">
    <property type="protein sequence ID" value="MBB4082821.1"/>
    <property type="molecule type" value="Genomic_DNA"/>
</dbReference>